<dbReference type="GO" id="GO:0005829">
    <property type="term" value="C:cytosol"/>
    <property type="evidence" value="ECO:0007669"/>
    <property type="project" value="TreeGrafter"/>
</dbReference>
<dbReference type="CDD" id="cd00268">
    <property type="entry name" value="DEADc"/>
    <property type="match status" value="1"/>
</dbReference>
<feature type="short sequence motif" description="Q motif" evidence="6">
    <location>
        <begin position="1"/>
        <end position="29"/>
    </location>
</feature>
<dbReference type="PROSITE" id="PS51194">
    <property type="entry name" value="HELICASE_CTER"/>
    <property type="match status" value="1"/>
</dbReference>
<keyword evidence="13" id="KW-1185">Reference proteome</keyword>
<dbReference type="InterPro" id="IPR001650">
    <property type="entry name" value="Helicase_C-like"/>
</dbReference>
<dbReference type="KEGG" id="psti:SOO65_18270"/>
<dbReference type="PANTHER" id="PTHR47963:SF8">
    <property type="entry name" value="ATP-DEPENDENT RNA HELICASE DEAD"/>
    <property type="match status" value="1"/>
</dbReference>
<evidence type="ECO:0000313" key="13">
    <source>
        <dbReference type="Proteomes" id="UP001324634"/>
    </source>
</evidence>
<dbReference type="RefSeq" id="WP_321393807.1">
    <property type="nucleotide sequence ID" value="NZ_CP139487.1"/>
</dbReference>
<dbReference type="PANTHER" id="PTHR47963">
    <property type="entry name" value="DEAD-BOX ATP-DEPENDENT RNA HELICASE 47, MITOCHONDRIAL"/>
    <property type="match status" value="1"/>
</dbReference>
<dbReference type="SUPFAM" id="SSF52540">
    <property type="entry name" value="P-loop containing nucleoside triphosphate hydrolases"/>
    <property type="match status" value="1"/>
</dbReference>
<evidence type="ECO:0000313" key="12">
    <source>
        <dbReference type="EMBL" id="WPU64643.1"/>
    </source>
</evidence>
<feature type="region of interest" description="Disordered" evidence="8">
    <location>
        <begin position="540"/>
        <end position="570"/>
    </location>
</feature>
<dbReference type="GO" id="GO:0016787">
    <property type="term" value="F:hydrolase activity"/>
    <property type="evidence" value="ECO:0007669"/>
    <property type="project" value="UniProtKB-KW"/>
</dbReference>
<evidence type="ECO:0000256" key="3">
    <source>
        <dbReference type="ARBA" id="ARBA00022801"/>
    </source>
</evidence>
<dbReference type="Gene3D" id="3.30.70.330">
    <property type="match status" value="1"/>
</dbReference>
<accession>A0AAX4HN69</accession>
<evidence type="ECO:0000259" key="10">
    <source>
        <dbReference type="PROSITE" id="PS51194"/>
    </source>
</evidence>
<evidence type="ECO:0000256" key="4">
    <source>
        <dbReference type="ARBA" id="ARBA00022806"/>
    </source>
</evidence>
<dbReference type="Pfam" id="PF00270">
    <property type="entry name" value="DEAD"/>
    <property type="match status" value="1"/>
</dbReference>
<feature type="domain" description="Helicase C-terminal" evidence="10">
    <location>
        <begin position="214"/>
        <end position="374"/>
    </location>
</feature>
<dbReference type="EC" id="3.6.4.13" evidence="1"/>
<keyword evidence="2 7" id="KW-0547">Nucleotide-binding</keyword>
<feature type="compositionally biased region" description="Gly residues" evidence="8">
    <location>
        <begin position="561"/>
        <end position="570"/>
    </location>
</feature>
<dbReference type="InterPro" id="IPR012677">
    <property type="entry name" value="Nucleotide-bd_a/b_plait_sf"/>
</dbReference>
<dbReference type="CDD" id="cd18787">
    <property type="entry name" value="SF2_C_DEAD"/>
    <property type="match status" value="1"/>
</dbReference>
<dbReference type="InterPro" id="IPR014001">
    <property type="entry name" value="Helicase_ATP-bd"/>
</dbReference>
<protein>
    <recommendedName>
        <fullName evidence="1">RNA helicase</fullName>
        <ecNumber evidence="1">3.6.4.13</ecNumber>
    </recommendedName>
</protein>
<dbReference type="InterPro" id="IPR050547">
    <property type="entry name" value="DEAD_box_RNA_helicases"/>
</dbReference>
<dbReference type="InterPro" id="IPR014014">
    <property type="entry name" value="RNA_helicase_DEAD_Q_motif"/>
</dbReference>
<dbReference type="InterPro" id="IPR027417">
    <property type="entry name" value="P-loop_NTPase"/>
</dbReference>
<keyword evidence="4 7" id="KW-0347">Helicase</keyword>
<dbReference type="InterPro" id="IPR000629">
    <property type="entry name" value="RNA-helicase_DEAD-box_CS"/>
</dbReference>
<dbReference type="Pfam" id="PF00271">
    <property type="entry name" value="Helicase_C"/>
    <property type="match status" value="1"/>
</dbReference>
<dbReference type="AlphaFoldDB" id="A0AAX4HN69"/>
<feature type="domain" description="DEAD-box RNA helicase Q" evidence="11">
    <location>
        <begin position="1"/>
        <end position="29"/>
    </location>
</feature>
<comment type="similarity">
    <text evidence="7">Belongs to the DEAD box helicase family.</text>
</comment>
<dbReference type="GO" id="GO:0009409">
    <property type="term" value="P:response to cold"/>
    <property type="evidence" value="ECO:0007669"/>
    <property type="project" value="TreeGrafter"/>
</dbReference>
<evidence type="ECO:0000256" key="2">
    <source>
        <dbReference type="ARBA" id="ARBA00022741"/>
    </source>
</evidence>
<evidence type="ECO:0000259" key="9">
    <source>
        <dbReference type="PROSITE" id="PS51192"/>
    </source>
</evidence>
<dbReference type="SMART" id="SM00487">
    <property type="entry name" value="DEXDc"/>
    <property type="match status" value="1"/>
</dbReference>
<dbReference type="PROSITE" id="PS51195">
    <property type="entry name" value="Q_MOTIF"/>
    <property type="match status" value="1"/>
</dbReference>
<evidence type="ECO:0000256" key="8">
    <source>
        <dbReference type="SAM" id="MobiDB-lite"/>
    </source>
</evidence>
<dbReference type="CDD" id="cd12252">
    <property type="entry name" value="RRM_DbpA"/>
    <property type="match status" value="1"/>
</dbReference>
<dbReference type="GO" id="GO:0033592">
    <property type="term" value="F:RNA strand annealing activity"/>
    <property type="evidence" value="ECO:0007669"/>
    <property type="project" value="TreeGrafter"/>
</dbReference>
<dbReference type="Gene3D" id="3.40.50.300">
    <property type="entry name" value="P-loop containing nucleotide triphosphate hydrolases"/>
    <property type="match status" value="2"/>
</dbReference>
<dbReference type="EMBL" id="CP139487">
    <property type="protein sequence ID" value="WPU64643.1"/>
    <property type="molecule type" value="Genomic_DNA"/>
</dbReference>
<dbReference type="SMART" id="SM00490">
    <property type="entry name" value="HELICc"/>
    <property type="match status" value="1"/>
</dbReference>
<feature type="compositionally biased region" description="Gly residues" evidence="8">
    <location>
        <begin position="540"/>
        <end position="554"/>
    </location>
</feature>
<dbReference type="Proteomes" id="UP001324634">
    <property type="component" value="Chromosome"/>
</dbReference>
<dbReference type="InterPro" id="IPR005580">
    <property type="entry name" value="DbpA/CsdA_RNA-bd_dom"/>
</dbReference>
<feature type="domain" description="Helicase ATP-binding" evidence="9">
    <location>
        <begin position="33"/>
        <end position="203"/>
    </location>
</feature>
<dbReference type="Pfam" id="PF03880">
    <property type="entry name" value="DbpA"/>
    <property type="match status" value="1"/>
</dbReference>
<proteinExistence type="inferred from homology"/>
<dbReference type="GO" id="GO:0003724">
    <property type="term" value="F:RNA helicase activity"/>
    <property type="evidence" value="ECO:0007669"/>
    <property type="project" value="UniProtKB-EC"/>
</dbReference>
<dbReference type="InterPro" id="IPR044742">
    <property type="entry name" value="DEAD/DEAH_RhlB"/>
</dbReference>
<dbReference type="InterPro" id="IPR011545">
    <property type="entry name" value="DEAD/DEAH_box_helicase_dom"/>
</dbReference>
<evidence type="ECO:0000256" key="6">
    <source>
        <dbReference type="PROSITE-ProRule" id="PRU00552"/>
    </source>
</evidence>
<evidence type="ECO:0000256" key="1">
    <source>
        <dbReference type="ARBA" id="ARBA00012552"/>
    </source>
</evidence>
<dbReference type="PROSITE" id="PS51192">
    <property type="entry name" value="HELICASE_ATP_BIND_1"/>
    <property type="match status" value="1"/>
</dbReference>
<evidence type="ECO:0000256" key="5">
    <source>
        <dbReference type="ARBA" id="ARBA00022840"/>
    </source>
</evidence>
<keyword evidence="5 7" id="KW-0067">ATP-binding</keyword>
<keyword evidence="3 7" id="KW-0378">Hydrolase</keyword>
<reference evidence="12 13" key="1">
    <citation type="submission" date="2023-11" db="EMBL/GenBank/DDBJ databases">
        <title>Peredibacter starrii A3.12.</title>
        <authorList>
            <person name="Mitchell R.J."/>
        </authorList>
    </citation>
    <scope>NUCLEOTIDE SEQUENCE [LARGE SCALE GENOMIC DNA]</scope>
    <source>
        <strain evidence="12 13">A3.12</strain>
    </source>
</reference>
<sequence length="570" mass="62887">MSFNDLGLKESSLKAIAKMGFENPSEIQTQAIPVLMQGDVDFIGQAQTGSGKTAAFVLPLLEKLDFKSPALQAIILAPTRELANQINEEIQKLSAFEPIRSMSVYGGTSVGLQIKDFKSKKPQVVAGTPGRVMDLIDRGVLKFDATKFVILDEADEMLDMGFFDDVTAIIDAIPEKRIWMFSATLPGPISDLVNREFSNPVTVRVTKKVLTADTVEQKAVVVRRENGIEALCRYMDFSDDMYAIIFTRTKIGAKELTDELNARGYPTDALHGDMDQAARDMTMKKFKEKKINLLVCTDVAARGIDVNNLTHVINFGLPQDNESYVHRIGRTGRGGSKGVSLSIIEPNEQGRVGQIERLTKAKIERVFLPKVNEIREKILEKSLKRFTDHIESFHDEEVLHYDAFKAKFDELDKEEIIKGIYGFMFENTLKRYQKAQEIDVAPRGQGGERQQGARVQTGMQRFFINLGTMDGANAGELLKFVSSASGVAGRNIGRIETKEKFAFLEASSEFTDAIMNIKGEMFGNRRVSIELATAPAGGGGGRGFGGGGYRGGNRGGDRGGRSGGYRGNRY</sequence>
<dbReference type="GO" id="GO:0005840">
    <property type="term" value="C:ribosome"/>
    <property type="evidence" value="ECO:0007669"/>
    <property type="project" value="TreeGrafter"/>
</dbReference>
<evidence type="ECO:0000256" key="7">
    <source>
        <dbReference type="RuleBase" id="RU000492"/>
    </source>
</evidence>
<dbReference type="PROSITE" id="PS00039">
    <property type="entry name" value="DEAD_ATP_HELICASE"/>
    <property type="match status" value="1"/>
</dbReference>
<dbReference type="GO" id="GO:0005524">
    <property type="term" value="F:ATP binding"/>
    <property type="evidence" value="ECO:0007669"/>
    <property type="project" value="UniProtKB-KW"/>
</dbReference>
<evidence type="ECO:0000259" key="11">
    <source>
        <dbReference type="PROSITE" id="PS51195"/>
    </source>
</evidence>
<gene>
    <name evidence="12" type="ORF">SOO65_18270</name>
</gene>
<organism evidence="12 13">
    <name type="scientific">Peredibacter starrii</name>
    <dbReference type="NCBI Taxonomy" id="28202"/>
    <lineage>
        <taxon>Bacteria</taxon>
        <taxon>Pseudomonadati</taxon>
        <taxon>Bdellovibrionota</taxon>
        <taxon>Bacteriovoracia</taxon>
        <taxon>Bacteriovoracales</taxon>
        <taxon>Bacteriovoracaceae</taxon>
        <taxon>Peredibacter</taxon>
    </lineage>
</organism>
<name>A0AAX4HN69_9BACT</name>